<dbReference type="GO" id="GO:0006506">
    <property type="term" value="P:GPI anchor biosynthetic process"/>
    <property type="evidence" value="ECO:0007669"/>
    <property type="project" value="TreeGrafter"/>
</dbReference>
<dbReference type="EMBL" id="FOOI01000008">
    <property type="protein sequence ID" value="SFG79467.1"/>
    <property type="molecule type" value="Genomic_DNA"/>
</dbReference>
<feature type="signal peptide" evidence="1">
    <location>
        <begin position="1"/>
        <end position="42"/>
    </location>
</feature>
<protein>
    <submittedName>
        <fullName evidence="3">Metal-dependent hydrolase, endonuclease/exonuclease/phosphatase family</fullName>
    </submittedName>
</protein>
<keyword evidence="3" id="KW-0255">Endonuclease</keyword>
<dbReference type="OrthoDB" id="155529at2"/>
<dbReference type="GO" id="GO:0004527">
    <property type="term" value="F:exonuclease activity"/>
    <property type="evidence" value="ECO:0007669"/>
    <property type="project" value="UniProtKB-KW"/>
</dbReference>
<dbReference type="AlphaFoldDB" id="A0A1I2UUL7"/>
<keyword evidence="3" id="KW-0540">Nuclease</keyword>
<evidence type="ECO:0000256" key="1">
    <source>
        <dbReference type="SAM" id="SignalP"/>
    </source>
</evidence>
<dbReference type="SUPFAM" id="SSF56219">
    <property type="entry name" value="DNase I-like"/>
    <property type="match status" value="1"/>
</dbReference>
<sequence>MGALPLLPGREQFVFRRTPRLTRALTFVGAAALALATSVGFAAAPASADQTSADQAQPVRVRVASYNIHHGAGPDNVLDLPDVANEIRGLRADVIGLQEVDRHWGDRSDNLDEAAWLADRLDMYVAYAANLDLDPATPGGERRQYGTAILSRFPILSSTNTLLPKFGDHEQRGLLVADIKVRGVMMRFANTHLQHNDNLERQAQARRIVELLGDSPTRTFLTGDLNASAGAAEIQILTDVFTDSWAAVGVGDGFTYSQEDPHNRIDFVMSSPDVQPLHARVATEADGSDHLPVVADFAVRR</sequence>
<dbReference type="Pfam" id="PF03372">
    <property type="entry name" value="Exo_endo_phos"/>
    <property type="match status" value="1"/>
</dbReference>
<evidence type="ECO:0000259" key="2">
    <source>
        <dbReference type="Pfam" id="PF03372"/>
    </source>
</evidence>
<keyword evidence="1" id="KW-0732">Signal</keyword>
<gene>
    <name evidence="3" type="ORF">SAMN05421678_108283</name>
</gene>
<feature type="chain" id="PRO_5039076847" evidence="1">
    <location>
        <begin position="43"/>
        <end position="301"/>
    </location>
</feature>
<dbReference type="PANTHER" id="PTHR14859:SF15">
    <property type="entry name" value="ENDONUCLEASE_EXONUCLEASE_PHOSPHATASE DOMAIN-CONTAINING PROTEIN"/>
    <property type="match status" value="1"/>
</dbReference>
<dbReference type="InterPro" id="IPR005135">
    <property type="entry name" value="Endo/exonuclease/phosphatase"/>
</dbReference>
<proteinExistence type="predicted"/>
<keyword evidence="3" id="KW-0378">Hydrolase</keyword>
<dbReference type="Gene3D" id="3.60.10.10">
    <property type="entry name" value="Endonuclease/exonuclease/phosphatase"/>
    <property type="match status" value="1"/>
</dbReference>
<dbReference type="GO" id="GO:0016020">
    <property type="term" value="C:membrane"/>
    <property type="evidence" value="ECO:0007669"/>
    <property type="project" value="GOC"/>
</dbReference>
<accession>A0A1I2UUL7</accession>
<reference evidence="3 4" key="1">
    <citation type="submission" date="2016-10" db="EMBL/GenBank/DDBJ databases">
        <authorList>
            <person name="de Groot N.N."/>
        </authorList>
    </citation>
    <scope>NUCLEOTIDE SEQUENCE [LARGE SCALE GENOMIC DNA]</scope>
    <source>
        <strain evidence="3 4">CPCC 202808</strain>
    </source>
</reference>
<dbReference type="InterPro" id="IPR051916">
    <property type="entry name" value="GPI-anchor_lipid_remodeler"/>
</dbReference>
<keyword evidence="3" id="KW-0269">Exonuclease</keyword>
<name>A0A1I2UUL7_9ACTN</name>
<evidence type="ECO:0000313" key="3">
    <source>
        <dbReference type="EMBL" id="SFG79467.1"/>
    </source>
</evidence>
<dbReference type="Proteomes" id="UP000199052">
    <property type="component" value="Unassembled WGS sequence"/>
</dbReference>
<feature type="domain" description="Endonuclease/exonuclease/phosphatase" evidence="2">
    <location>
        <begin position="64"/>
        <end position="290"/>
    </location>
</feature>
<dbReference type="STRING" id="504797.SAMN05421678_108283"/>
<evidence type="ECO:0000313" key="4">
    <source>
        <dbReference type="Proteomes" id="UP000199052"/>
    </source>
</evidence>
<dbReference type="GO" id="GO:0004519">
    <property type="term" value="F:endonuclease activity"/>
    <property type="evidence" value="ECO:0007669"/>
    <property type="project" value="UniProtKB-KW"/>
</dbReference>
<dbReference type="PANTHER" id="PTHR14859">
    <property type="entry name" value="CALCOFLUOR WHITE HYPERSENSITIVE PROTEIN PRECURSOR"/>
    <property type="match status" value="1"/>
</dbReference>
<dbReference type="InterPro" id="IPR036691">
    <property type="entry name" value="Endo/exonu/phosph_ase_sf"/>
</dbReference>
<organism evidence="3 4">
    <name type="scientific">Actinopolymorpha cephalotaxi</name>
    <dbReference type="NCBI Taxonomy" id="504797"/>
    <lineage>
        <taxon>Bacteria</taxon>
        <taxon>Bacillati</taxon>
        <taxon>Actinomycetota</taxon>
        <taxon>Actinomycetes</taxon>
        <taxon>Propionibacteriales</taxon>
        <taxon>Actinopolymorphaceae</taxon>
        <taxon>Actinopolymorpha</taxon>
    </lineage>
</organism>